<reference evidence="2" key="1">
    <citation type="journal article" date="2023" name="G3 (Bethesda)">
        <title>Genome assembly and association tests identify interacting loci associated with vigor, precocity, and sex in interspecific pistachio rootstocks.</title>
        <authorList>
            <person name="Palmer W."/>
            <person name="Jacygrad E."/>
            <person name="Sagayaradj S."/>
            <person name="Cavanaugh K."/>
            <person name="Han R."/>
            <person name="Bertier L."/>
            <person name="Beede B."/>
            <person name="Kafkas S."/>
            <person name="Golino D."/>
            <person name="Preece J."/>
            <person name="Michelmore R."/>
        </authorList>
    </citation>
    <scope>NUCLEOTIDE SEQUENCE [LARGE SCALE GENOMIC DNA]</scope>
</reference>
<protein>
    <submittedName>
        <fullName evidence="1">Uncharacterized protein</fullName>
    </submittedName>
</protein>
<evidence type="ECO:0000313" key="2">
    <source>
        <dbReference type="Proteomes" id="UP001164250"/>
    </source>
</evidence>
<evidence type="ECO:0000313" key="1">
    <source>
        <dbReference type="EMBL" id="KAJ0099125.1"/>
    </source>
</evidence>
<proteinExistence type="predicted"/>
<name>A0ACC1BJP6_9ROSI</name>
<dbReference type="Proteomes" id="UP001164250">
    <property type="component" value="Chromosome 4"/>
</dbReference>
<organism evidence="1 2">
    <name type="scientific">Pistacia atlantica</name>
    <dbReference type="NCBI Taxonomy" id="434234"/>
    <lineage>
        <taxon>Eukaryota</taxon>
        <taxon>Viridiplantae</taxon>
        <taxon>Streptophyta</taxon>
        <taxon>Embryophyta</taxon>
        <taxon>Tracheophyta</taxon>
        <taxon>Spermatophyta</taxon>
        <taxon>Magnoliopsida</taxon>
        <taxon>eudicotyledons</taxon>
        <taxon>Gunneridae</taxon>
        <taxon>Pentapetalae</taxon>
        <taxon>rosids</taxon>
        <taxon>malvids</taxon>
        <taxon>Sapindales</taxon>
        <taxon>Anacardiaceae</taxon>
        <taxon>Pistacia</taxon>
    </lineage>
</organism>
<sequence length="162" mass="17976">MGAANETTKSGVGVAMMRPELINPKAKSYCLFDAYAHLSSGLTYGLIGVSMGKAIGIVGNAGVSAYTITHLSNKNIEKELKAKMPSLDEKHAMKPEKVGHELLLYNRFSSSPVEIPENVLLEPSKKGRCWNELKSRGMLKWGKRKKVQFLRNDETQKLLKKQ</sequence>
<dbReference type="EMBL" id="CM047900">
    <property type="protein sequence ID" value="KAJ0099125.1"/>
    <property type="molecule type" value="Genomic_DNA"/>
</dbReference>
<accession>A0ACC1BJP6</accession>
<comment type="caution">
    <text evidence="1">The sequence shown here is derived from an EMBL/GenBank/DDBJ whole genome shotgun (WGS) entry which is preliminary data.</text>
</comment>
<keyword evidence="2" id="KW-1185">Reference proteome</keyword>
<gene>
    <name evidence="1" type="ORF">Patl1_20225</name>
</gene>